<dbReference type="PANTHER" id="PTHR36541">
    <property type="entry name" value="SUPEROXIDE REDUCTASE-RELATED"/>
    <property type="match status" value="1"/>
</dbReference>
<evidence type="ECO:0000256" key="6">
    <source>
        <dbReference type="SAM" id="SignalP"/>
    </source>
</evidence>
<proteinExistence type="inferred from homology"/>
<dbReference type="GO" id="GO:0016491">
    <property type="term" value="F:oxidoreductase activity"/>
    <property type="evidence" value="ECO:0007669"/>
    <property type="project" value="InterPro"/>
</dbReference>
<protein>
    <submittedName>
        <fullName evidence="8">Desulfoferrodoxin</fullName>
    </submittedName>
</protein>
<evidence type="ECO:0000313" key="8">
    <source>
        <dbReference type="EMBL" id="CAB9497474.1"/>
    </source>
</evidence>
<dbReference type="AlphaFoldDB" id="A0A9N8DB12"/>
<dbReference type="InterPro" id="IPR036073">
    <property type="entry name" value="Desulfoferrodoxin_Fe-bd_dom_sf"/>
</dbReference>
<gene>
    <name evidence="8" type="ORF">SEMRO_20_G014220.1</name>
</gene>
<dbReference type="Gene3D" id="2.60.40.730">
    <property type="entry name" value="SOR catalytic domain"/>
    <property type="match status" value="2"/>
</dbReference>
<keyword evidence="6" id="KW-0732">Signal</keyword>
<dbReference type="PANTHER" id="PTHR36541:SF1">
    <property type="entry name" value="SUPEROXIDE REDUCTASE-RELATED"/>
    <property type="match status" value="1"/>
</dbReference>
<feature type="domain" description="Desulfoferrodoxin ferrous iron-binding" evidence="7">
    <location>
        <begin position="234"/>
        <end position="331"/>
    </location>
</feature>
<dbReference type="Proteomes" id="UP001153069">
    <property type="component" value="Unassembled WGS sequence"/>
</dbReference>
<evidence type="ECO:0000256" key="5">
    <source>
        <dbReference type="ARBA" id="ARBA00023004"/>
    </source>
</evidence>
<dbReference type="GO" id="GO:0005506">
    <property type="term" value="F:iron ion binding"/>
    <property type="evidence" value="ECO:0007669"/>
    <property type="project" value="InterPro"/>
</dbReference>
<dbReference type="OrthoDB" id="200272at2759"/>
<comment type="similarity">
    <text evidence="1">Belongs to the desulfoferrodoxin family.</text>
</comment>
<dbReference type="InterPro" id="IPR051233">
    <property type="entry name" value="Desulfoferrodoxin_SOR"/>
</dbReference>
<name>A0A9N8DB12_9STRA</name>
<reference evidence="8" key="1">
    <citation type="submission" date="2020-06" db="EMBL/GenBank/DDBJ databases">
        <authorList>
            <consortium name="Plant Systems Biology data submission"/>
        </authorList>
    </citation>
    <scope>NUCLEOTIDE SEQUENCE</scope>
    <source>
        <strain evidence="8">D6</strain>
    </source>
</reference>
<dbReference type="EMBL" id="CAICTM010000020">
    <property type="protein sequence ID" value="CAB9497474.1"/>
    <property type="molecule type" value="Genomic_DNA"/>
</dbReference>
<comment type="caution">
    <text evidence="8">The sequence shown here is derived from an EMBL/GenBank/DDBJ whole genome shotgun (WGS) entry which is preliminary data.</text>
</comment>
<evidence type="ECO:0000256" key="4">
    <source>
        <dbReference type="ARBA" id="ARBA00022982"/>
    </source>
</evidence>
<dbReference type="InterPro" id="IPR002742">
    <property type="entry name" value="Desulfoferrodoxin_Fe-bd_dom"/>
</dbReference>
<accession>A0A9N8DB12</accession>
<evidence type="ECO:0000256" key="2">
    <source>
        <dbReference type="ARBA" id="ARBA00022448"/>
    </source>
</evidence>
<sequence>MSAAVRLLLLFLVWSTVFCSVHGQQQDDASSSSQDVYCLTVHQDLVRRQTDEWGSNGPFDVEDGTKHTPFSFFNASTRLATVIVGNGDDVGGVYHPMVASDNPTTVHFITHIYAVDQNNQIFAVETMDPNQAAPATVVFEVPEDVTAMTAFEFCNLHGLWMGPTVETPLLGQVDNATTVAAVERAGDDPSAAMEFSMMCHVDSPVPVAFDSFAADFVRRQSLPPFNSLEPYDEEDGTKHTPYIQLHDNGTATVTVGVEGNYHVMKGSSRDLLNEEPHWITDVYVVDQNGTILTMQSLNPSNVDIAQIQFEVPSNATTLTAYEWCNVHGLYRGPTISAATGQVIDTNTDDEEMKESAALLVNGMTMMTTSAMVLLAASFL</sequence>
<feature type="signal peptide" evidence="6">
    <location>
        <begin position="1"/>
        <end position="23"/>
    </location>
</feature>
<keyword evidence="3" id="KW-0479">Metal-binding</keyword>
<dbReference type="SUPFAM" id="SSF49367">
    <property type="entry name" value="Superoxide reductase-like"/>
    <property type="match status" value="2"/>
</dbReference>
<evidence type="ECO:0000256" key="1">
    <source>
        <dbReference type="ARBA" id="ARBA00005941"/>
    </source>
</evidence>
<keyword evidence="4" id="KW-0249">Electron transport</keyword>
<evidence type="ECO:0000259" key="7">
    <source>
        <dbReference type="Pfam" id="PF01880"/>
    </source>
</evidence>
<keyword evidence="5" id="KW-0408">Iron</keyword>
<evidence type="ECO:0000256" key="3">
    <source>
        <dbReference type="ARBA" id="ARBA00022723"/>
    </source>
</evidence>
<evidence type="ECO:0000313" key="9">
    <source>
        <dbReference type="Proteomes" id="UP001153069"/>
    </source>
</evidence>
<feature type="domain" description="Desulfoferrodoxin ferrous iron-binding" evidence="7">
    <location>
        <begin position="89"/>
        <end position="161"/>
    </location>
</feature>
<feature type="chain" id="PRO_5040196303" evidence="6">
    <location>
        <begin position="24"/>
        <end position="379"/>
    </location>
</feature>
<dbReference type="Pfam" id="PF01880">
    <property type="entry name" value="Desulfoferrodox"/>
    <property type="match status" value="2"/>
</dbReference>
<keyword evidence="2" id="KW-0813">Transport</keyword>
<organism evidence="8 9">
    <name type="scientific">Seminavis robusta</name>
    <dbReference type="NCBI Taxonomy" id="568900"/>
    <lineage>
        <taxon>Eukaryota</taxon>
        <taxon>Sar</taxon>
        <taxon>Stramenopiles</taxon>
        <taxon>Ochrophyta</taxon>
        <taxon>Bacillariophyta</taxon>
        <taxon>Bacillariophyceae</taxon>
        <taxon>Bacillariophycidae</taxon>
        <taxon>Naviculales</taxon>
        <taxon>Naviculaceae</taxon>
        <taxon>Seminavis</taxon>
    </lineage>
</organism>
<keyword evidence="9" id="KW-1185">Reference proteome</keyword>